<dbReference type="AlphaFoldDB" id="A0A1I8BU32"/>
<protein>
    <recommendedName>
        <fullName evidence="2">Autophagy-related protein 101</fullName>
    </recommendedName>
</protein>
<name>A0A1I8BU32_MELHA</name>
<keyword evidence="3" id="KW-0072">Autophagy</keyword>
<dbReference type="PANTHER" id="PTHR13292">
    <property type="entry name" value="AUTOPHAGY-RELATED PROTEIN 101"/>
    <property type="match status" value="1"/>
</dbReference>
<dbReference type="Proteomes" id="UP000095281">
    <property type="component" value="Unplaced"/>
</dbReference>
<reference evidence="5" key="1">
    <citation type="submission" date="2016-11" db="UniProtKB">
        <authorList>
            <consortium name="WormBaseParasite"/>
        </authorList>
    </citation>
    <scope>IDENTIFICATION</scope>
</reference>
<dbReference type="PANTHER" id="PTHR13292:SF0">
    <property type="entry name" value="AUTOPHAGY-RELATED PROTEIN 101"/>
    <property type="match status" value="1"/>
</dbReference>
<evidence type="ECO:0000256" key="2">
    <source>
        <dbReference type="ARBA" id="ARBA00018874"/>
    </source>
</evidence>
<dbReference type="GO" id="GO:0019901">
    <property type="term" value="F:protein kinase binding"/>
    <property type="evidence" value="ECO:0007669"/>
    <property type="project" value="TreeGrafter"/>
</dbReference>
<proteinExistence type="inferred from homology"/>
<organism evidence="4 5">
    <name type="scientific">Meloidogyne hapla</name>
    <name type="common">Root-knot nematode worm</name>
    <dbReference type="NCBI Taxonomy" id="6305"/>
    <lineage>
        <taxon>Eukaryota</taxon>
        <taxon>Metazoa</taxon>
        <taxon>Ecdysozoa</taxon>
        <taxon>Nematoda</taxon>
        <taxon>Chromadorea</taxon>
        <taxon>Rhabditida</taxon>
        <taxon>Tylenchina</taxon>
        <taxon>Tylenchomorpha</taxon>
        <taxon>Tylenchoidea</taxon>
        <taxon>Meloidogynidae</taxon>
        <taxon>Meloidogyninae</taxon>
        <taxon>Meloidogyne</taxon>
    </lineage>
</organism>
<dbReference type="InterPro" id="IPR012445">
    <property type="entry name" value="ATG101"/>
</dbReference>
<evidence type="ECO:0000256" key="3">
    <source>
        <dbReference type="ARBA" id="ARBA00023006"/>
    </source>
</evidence>
<evidence type="ECO:0000256" key="1">
    <source>
        <dbReference type="ARBA" id="ARBA00007130"/>
    </source>
</evidence>
<dbReference type="GO" id="GO:1990316">
    <property type="term" value="C:Atg1/ULK1 kinase complex"/>
    <property type="evidence" value="ECO:0007669"/>
    <property type="project" value="TreeGrafter"/>
</dbReference>
<evidence type="ECO:0000313" key="5">
    <source>
        <dbReference type="WBParaSite" id="MhA1_Contig630.frz3.gene13"/>
    </source>
</evidence>
<dbReference type="GO" id="GO:0000045">
    <property type="term" value="P:autophagosome assembly"/>
    <property type="evidence" value="ECO:0007669"/>
    <property type="project" value="TreeGrafter"/>
</dbReference>
<evidence type="ECO:0000313" key="4">
    <source>
        <dbReference type="Proteomes" id="UP000095281"/>
    </source>
</evidence>
<comment type="similarity">
    <text evidence="1">Belongs to the ATG101 family.</text>
</comment>
<accession>A0A1I8BU32</accession>
<dbReference type="GO" id="GO:0000407">
    <property type="term" value="C:phagophore assembly site"/>
    <property type="evidence" value="ECO:0007669"/>
    <property type="project" value="TreeGrafter"/>
</dbReference>
<dbReference type="WBParaSite" id="MhA1_Contig630.frz3.gene13">
    <property type="protein sequence ID" value="MhA1_Contig630.frz3.gene13"/>
    <property type="gene ID" value="MhA1_Contig630.frz3.gene13"/>
</dbReference>
<keyword evidence="4" id="KW-1185">Reference proteome</keyword>
<dbReference type="Pfam" id="PF07855">
    <property type="entry name" value="ATG101"/>
    <property type="match status" value="1"/>
</dbReference>
<sequence>MSLSYDSHVKNVSFQVKHFGKGEFHIAQSGDTRMMKRTENKRRKKKTAEYRQIKDAVSVAFHSIMVHRVLGKFKFSSDSDYSLGSLGHEEVPCNHVDLTYIRVNSREFIEDFDEKVDLFVEAVTKSLKDGYFLSGSGNHLISPSSAREGGRIYGIDCWEDLISTQIKLEFYQRRKRQWPIPEDTAPWEEDFFRMREYVAEQLSDRVLTICELMNKPQYLPKIPTRLEITSVFDIRFPNCDPYLWRLDSEHGLRSTENISAGTSFVKKLFRDGLAFNIQ</sequence>